<feature type="compositionally biased region" description="Acidic residues" evidence="1">
    <location>
        <begin position="57"/>
        <end position="73"/>
    </location>
</feature>
<protein>
    <submittedName>
        <fullName evidence="2">Uncharacterized protein</fullName>
    </submittedName>
</protein>
<sequence length="81" mass="9621">MRRAHYTAYLWNKATLLDMIEFEPETSGWTLTNNKYDFLWFEGPQLPLVILDNHDSEVDDEESEYDSDEDPEIEGNIQYTD</sequence>
<feature type="region of interest" description="Disordered" evidence="1">
    <location>
        <begin position="56"/>
        <end position="81"/>
    </location>
</feature>
<organism evidence="2 3">
    <name type="scientific">Trichomalopsis sarcophagae</name>
    <dbReference type="NCBI Taxonomy" id="543379"/>
    <lineage>
        <taxon>Eukaryota</taxon>
        <taxon>Metazoa</taxon>
        <taxon>Ecdysozoa</taxon>
        <taxon>Arthropoda</taxon>
        <taxon>Hexapoda</taxon>
        <taxon>Insecta</taxon>
        <taxon>Pterygota</taxon>
        <taxon>Neoptera</taxon>
        <taxon>Endopterygota</taxon>
        <taxon>Hymenoptera</taxon>
        <taxon>Apocrita</taxon>
        <taxon>Proctotrupomorpha</taxon>
        <taxon>Chalcidoidea</taxon>
        <taxon>Pteromalidae</taxon>
        <taxon>Pteromalinae</taxon>
        <taxon>Trichomalopsis</taxon>
    </lineage>
</organism>
<reference evidence="2 3" key="1">
    <citation type="journal article" date="2017" name="Curr. Biol.">
        <title>The Evolution of Venom by Co-option of Single-Copy Genes.</title>
        <authorList>
            <person name="Martinson E.O."/>
            <person name="Mrinalini"/>
            <person name="Kelkar Y.D."/>
            <person name="Chang C.H."/>
            <person name="Werren J.H."/>
        </authorList>
    </citation>
    <scope>NUCLEOTIDE SEQUENCE [LARGE SCALE GENOMIC DNA]</scope>
    <source>
        <strain evidence="2 3">Alberta</strain>
        <tissue evidence="2">Whole body</tissue>
    </source>
</reference>
<keyword evidence="3" id="KW-1185">Reference proteome</keyword>
<dbReference type="AlphaFoldDB" id="A0A232FAX2"/>
<gene>
    <name evidence="2" type="ORF">TSAR_001293</name>
</gene>
<evidence type="ECO:0000256" key="1">
    <source>
        <dbReference type="SAM" id="MobiDB-lite"/>
    </source>
</evidence>
<accession>A0A232FAX2</accession>
<proteinExistence type="predicted"/>
<evidence type="ECO:0000313" key="2">
    <source>
        <dbReference type="EMBL" id="OXU27994.1"/>
    </source>
</evidence>
<name>A0A232FAX2_9HYME</name>
<comment type="caution">
    <text evidence="2">The sequence shown here is derived from an EMBL/GenBank/DDBJ whole genome shotgun (WGS) entry which is preliminary data.</text>
</comment>
<dbReference type="EMBL" id="NNAY01000497">
    <property type="protein sequence ID" value="OXU27994.1"/>
    <property type="molecule type" value="Genomic_DNA"/>
</dbReference>
<evidence type="ECO:0000313" key="3">
    <source>
        <dbReference type="Proteomes" id="UP000215335"/>
    </source>
</evidence>
<dbReference type="Proteomes" id="UP000215335">
    <property type="component" value="Unassembled WGS sequence"/>
</dbReference>